<feature type="compositionally biased region" description="Polar residues" evidence="13">
    <location>
        <begin position="104"/>
        <end position="113"/>
    </location>
</feature>
<keyword evidence="9 12" id="KW-0408">Iron</keyword>
<keyword evidence="4" id="KW-0575">Peroxidase</keyword>
<comment type="subunit">
    <text evidence="2">Homotetramer.</text>
</comment>
<dbReference type="GO" id="GO:0016705">
    <property type="term" value="F:oxidoreductase activity, acting on paired donors, with incorporation or reduction of molecular oxygen"/>
    <property type="evidence" value="ECO:0007669"/>
    <property type="project" value="InterPro"/>
</dbReference>
<dbReference type="Pfam" id="PF00067">
    <property type="entry name" value="p450"/>
    <property type="match status" value="1"/>
</dbReference>
<evidence type="ECO:0000256" key="9">
    <source>
        <dbReference type="ARBA" id="ARBA00023004"/>
    </source>
</evidence>
<keyword evidence="7" id="KW-0223">Dioxygenase</keyword>
<dbReference type="SUPFAM" id="SSF48264">
    <property type="entry name" value="Cytochrome P450"/>
    <property type="match status" value="1"/>
</dbReference>
<evidence type="ECO:0000313" key="15">
    <source>
        <dbReference type="Proteomes" id="UP001152300"/>
    </source>
</evidence>
<evidence type="ECO:0000256" key="12">
    <source>
        <dbReference type="PIRSR" id="PIRSR619791-2"/>
    </source>
</evidence>
<reference evidence="14" key="1">
    <citation type="submission" date="2022-11" db="EMBL/GenBank/DDBJ databases">
        <title>Genome Resource of Sclerotinia nivalis Strain SnTB1, a Plant Pathogen Isolated from American Ginseng.</title>
        <authorList>
            <person name="Fan S."/>
        </authorList>
    </citation>
    <scope>NUCLEOTIDE SEQUENCE</scope>
    <source>
        <strain evidence="14">SnTB1</strain>
    </source>
</reference>
<comment type="catalytic activity">
    <reaction evidence="1">
        <text>(9Z,12Z)-octadecadienoate + O2 = (8R,9Z,12Z)-8-hydroperoxyoctadeca-9,12-dienoate</text>
        <dbReference type="Rhea" id="RHEA:25395"/>
        <dbReference type="ChEBI" id="CHEBI:15379"/>
        <dbReference type="ChEBI" id="CHEBI:30245"/>
        <dbReference type="ChEBI" id="CHEBI:58659"/>
        <dbReference type="EC" id="1.13.11.60"/>
    </reaction>
</comment>
<feature type="compositionally biased region" description="Polar residues" evidence="13">
    <location>
        <begin position="1145"/>
        <end position="1155"/>
    </location>
</feature>
<dbReference type="PANTHER" id="PTHR11903">
    <property type="entry name" value="PROSTAGLANDIN G/H SYNTHASE"/>
    <property type="match status" value="1"/>
</dbReference>
<dbReference type="SUPFAM" id="SSF48113">
    <property type="entry name" value="Heme-dependent peroxidases"/>
    <property type="match status" value="1"/>
</dbReference>
<dbReference type="GO" id="GO:0005506">
    <property type="term" value="F:iron ion binding"/>
    <property type="evidence" value="ECO:0007669"/>
    <property type="project" value="InterPro"/>
</dbReference>
<feature type="compositionally biased region" description="Low complexity" evidence="13">
    <location>
        <begin position="1156"/>
        <end position="1174"/>
    </location>
</feature>
<evidence type="ECO:0000256" key="2">
    <source>
        <dbReference type="ARBA" id="ARBA00011881"/>
    </source>
</evidence>
<keyword evidence="10" id="KW-0843">Virulence</keyword>
<dbReference type="GO" id="GO:0020037">
    <property type="term" value="F:heme binding"/>
    <property type="evidence" value="ECO:0007669"/>
    <property type="project" value="InterPro"/>
</dbReference>
<evidence type="ECO:0000313" key="14">
    <source>
        <dbReference type="EMBL" id="KAJ8071098.1"/>
    </source>
</evidence>
<name>A0A9X0B0E3_9HELO</name>
<evidence type="ECO:0000256" key="13">
    <source>
        <dbReference type="SAM" id="MobiDB-lite"/>
    </source>
</evidence>
<dbReference type="GO" id="GO:0004497">
    <property type="term" value="F:monooxygenase activity"/>
    <property type="evidence" value="ECO:0007669"/>
    <property type="project" value="InterPro"/>
</dbReference>
<dbReference type="InterPro" id="IPR017972">
    <property type="entry name" value="Cyt_P450_CS"/>
</dbReference>
<dbReference type="EC" id="1.13.11.60" evidence="3"/>
<dbReference type="InterPro" id="IPR034812">
    <property type="entry name" value="Ppo-like_N"/>
</dbReference>
<evidence type="ECO:0000256" key="7">
    <source>
        <dbReference type="ARBA" id="ARBA00022964"/>
    </source>
</evidence>
<dbReference type="Pfam" id="PF03098">
    <property type="entry name" value="An_peroxidase"/>
    <property type="match status" value="1"/>
</dbReference>
<keyword evidence="8" id="KW-0560">Oxidoreductase</keyword>
<feature type="compositionally biased region" description="Basic and acidic residues" evidence="13">
    <location>
        <begin position="13"/>
        <end position="26"/>
    </location>
</feature>
<dbReference type="GO" id="GO:0016853">
    <property type="term" value="F:isomerase activity"/>
    <property type="evidence" value="ECO:0007669"/>
    <property type="project" value="UniProtKB-KW"/>
</dbReference>
<dbReference type="GO" id="GO:0052878">
    <property type="term" value="F:linoleate 8R-lipoxygenase activity"/>
    <property type="evidence" value="ECO:0007669"/>
    <property type="project" value="UniProtKB-EC"/>
</dbReference>
<dbReference type="CDD" id="cd09817">
    <property type="entry name" value="linoleate_diol_synthase_like"/>
    <property type="match status" value="1"/>
</dbReference>
<feature type="region of interest" description="Disordered" evidence="13">
    <location>
        <begin position="1136"/>
        <end position="1174"/>
    </location>
</feature>
<dbReference type="Gene3D" id="1.10.630.10">
    <property type="entry name" value="Cytochrome P450"/>
    <property type="match status" value="1"/>
</dbReference>
<accession>A0A9X0B0E3</accession>
<proteinExistence type="predicted"/>
<dbReference type="InterPro" id="IPR001128">
    <property type="entry name" value="Cyt_P450"/>
</dbReference>
<sequence length="1281" mass="142646">MSLSAEANINMDDSNRKNGEVDDKAFVRNFRKRSVKGKNNLVTRSRDYFTGKFQEKFRKSDRLDQKPLQKEDIKSKSEPLLTSQSQYQPQTTTATMSAESSSTQPLWTSDTSKTKPTIISDIESATHSIQSIFRDLKSITPEDANTLLQLFSSEIKGVQNDNTLLLEKTVQLLSSQAESSGIGKSLTASFVNTLWDALPHPPTRSLDKKYMYRDADGGNNNIRMPELGRAGTAYAKNVNAVRMKKKNLPDPGELFDGLMRRGGIDGEEAFKGSPTGISSQLFYLATIIIHDLFLTDHDDMTKSKTSSYLDLSPLYGCNQEEQNAVRTFEDGKLKPDCFSSKRILGFPPGVGVFLIMFNRFHNYVVGMLAQINDNGRFTKPKPEAEESAFDKYDNDLFQTGRLVTCGLYVNIILKDYVRTILNLNRTTSKWDLDPRVEETKNLLSNPAAEGVGNQVSAEFNLIYRWHSAISQRDEEWTNAEYARLFPNKNPADVTLPELLRGLHTMEAELPSDPSQRFFGNLNRLPDGSYDEESLVSIFQSSVEDLSGAFGATNVPPIMRSIEILSILQSRSWNMCTLNEFRSFVGLTPHKSFADINPDPIIAKRLKEFYGSPDDVEFYPGVVVEKTKPPVVPGSGLCTGYSISYSILSDAVGLVRGDRLYTTDYSPGTLTNWGFVYLLFLPSLLSNLQVSKITNMANRYNEVQYDTNIDDGAMLYKLILRAFPNYFEGNSIYAHFPFTTPQVNLEIQKSLGREGLYSWEVPKKKSELSSVQSWEECKGILEDSVNWKVTWGPPISVLTSQESSDSSKPVTPSAVLPFCLAGDAPVNATSRSLIISSFYDLPTGHDHKNDKEHPDWSSALTQFYTDNTADLFEKHKVLIPTLSNSASTNGNGTIKKTYRIDIVSDICNRVFTRFAAGVFDIPLKLGMGNTVDVNVTTDTEEGYTEEELYDALSVAFICIFNNLDVTKAFAVDQEARAVAKKLGDILMEKTKEGKIGDAFDGLKEKLHSLVFDDKTERQVEGWVEKEKERLALKGYGREMVERFIEGGKKVGWGVQEVVWEQILPTSAAMTANQSQLLSQVIDYYLSGAGSSHLPQLYTLAHETSKEADNLLLRYFLEAARIHGNVALLRLYSPSQTVTPSSTTSVGNPSHQSTPHVTSETPSQTPPQTTTTLPTPKPGTVVLLNLPLAHHDPIAFPEPETVNLERNLDSYLTFGQGRHACLGRNAALTGMLRVFKIIVGLKNLRVEGGKGKSVGSGLELLYLSEEWGSAGPFPRTLRVLWDE</sequence>
<comment type="caution">
    <text evidence="14">The sequence shown here is derived from an EMBL/GenBank/DDBJ whole genome shotgun (WGS) entry which is preliminary data.</text>
</comment>
<evidence type="ECO:0000256" key="11">
    <source>
        <dbReference type="ARBA" id="ARBA00023235"/>
    </source>
</evidence>
<dbReference type="PROSITE" id="PS50292">
    <property type="entry name" value="PEROXIDASE_3"/>
    <property type="match status" value="1"/>
</dbReference>
<dbReference type="Proteomes" id="UP001152300">
    <property type="component" value="Unassembled WGS sequence"/>
</dbReference>
<dbReference type="InterPro" id="IPR010255">
    <property type="entry name" value="Haem_peroxidase_sf"/>
</dbReference>
<evidence type="ECO:0000256" key="6">
    <source>
        <dbReference type="ARBA" id="ARBA00022723"/>
    </source>
</evidence>
<dbReference type="PANTHER" id="PTHR11903:SF37">
    <property type="entry name" value="PSI-PRODUCING OXYGENASE A"/>
    <property type="match status" value="1"/>
</dbReference>
<dbReference type="InterPro" id="IPR050783">
    <property type="entry name" value="Oxylipin_biosynth_metab"/>
</dbReference>
<dbReference type="InterPro" id="IPR019791">
    <property type="entry name" value="Haem_peroxidase_animal"/>
</dbReference>
<evidence type="ECO:0000256" key="3">
    <source>
        <dbReference type="ARBA" id="ARBA00013239"/>
    </source>
</evidence>
<evidence type="ECO:0000256" key="8">
    <source>
        <dbReference type="ARBA" id="ARBA00023002"/>
    </source>
</evidence>
<feature type="region of interest" description="Disordered" evidence="13">
    <location>
        <begin position="60"/>
        <end position="113"/>
    </location>
</feature>
<evidence type="ECO:0000256" key="5">
    <source>
        <dbReference type="ARBA" id="ARBA00022617"/>
    </source>
</evidence>
<evidence type="ECO:0000256" key="10">
    <source>
        <dbReference type="ARBA" id="ARBA00023026"/>
    </source>
</evidence>
<evidence type="ECO:0000256" key="4">
    <source>
        <dbReference type="ARBA" id="ARBA00022559"/>
    </source>
</evidence>
<dbReference type="InterPro" id="IPR036396">
    <property type="entry name" value="Cyt_P450_sf"/>
</dbReference>
<feature type="compositionally biased region" description="Low complexity" evidence="13">
    <location>
        <begin position="79"/>
        <end position="103"/>
    </location>
</feature>
<evidence type="ECO:0000256" key="1">
    <source>
        <dbReference type="ARBA" id="ARBA00000699"/>
    </source>
</evidence>
<dbReference type="InterPro" id="IPR037120">
    <property type="entry name" value="Haem_peroxidase_sf_animal"/>
</dbReference>
<keyword evidence="5 12" id="KW-0349">Heme</keyword>
<dbReference type="GO" id="GO:0006979">
    <property type="term" value="P:response to oxidative stress"/>
    <property type="evidence" value="ECO:0007669"/>
    <property type="project" value="InterPro"/>
</dbReference>
<keyword evidence="15" id="KW-1185">Reference proteome</keyword>
<dbReference type="GO" id="GO:0006631">
    <property type="term" value="P:fatty acid metabolic process"/>
    <property type="evidence" value="ECO:0007669"/>
    <property type="project" value="UniProtKB-ARBA"/>
</dbReference>
<feature type="region of interest" description="Disordered" evidence="13">
    <location>
        <begin position="1"/>
        <end position="30"/>
    </location>
</feature>
<keyword evidence="6 12" id="KW-0479">Metal-binding</keyword>
<feature type="compositionally biased region" description="Basic and acidic residues" evidence="13">
    <location>
        <begin position="60"/>
        <end position="77"/>
    </location>
</feature>
<feature type="binding site" description="axial binding residue" evidence="12">
    <location>
        <position position="466"/>
    </location>
    <ligand>
        <name>heme b</name>
        <dbReference type="ChEBI" id="CHEBI:60344"/>
    </ligand>
    <ligandPart>
        <name>Fe</name>
        <dbReference type="ChEBI" id="CHEBI:18248"/>
    </ligandPart>
</feature>
<dbReference type="EMBL" id="JAPEIS010000001">
    <property type="protein sequence ID" value="KAJ8071098.1"/>
    <property type="molecule type" value="Genomic_DNA"/>
</dbReference>
<organism evidence="14 15">
    <name type="scientific">Sclerotinia nivalis</name>
    <dbReference type="NCBI Taxonomy" id="352851"/>
    <lineage>
        <taxon>Eukaryota</taxon>
        <taxon>Fungi</taxon>
        <taxon>Dikarya</taxon>
        <taxon>Ascomycota</taxon>
        <taxon>Pezizomycotina</taxon>
        <taxon>Leotiomycetes</taxon>
        <taxon>Helotiales</taxon>
        <taxon>Sclerotiniaceae</taxon>
        <taxon>Sclerotinia</taxon>
    </lineage>
</organism>
<dbReference type="GO" id="GO:0004601">
    <property type="term" value="F:peroxidase activity"/>
    <property type="evidence" value="ECO:0007669"/>
    <property type="project" value="UniProtKB-KW"/>
</dbReference>
<dbReference type="PROSITE" id="PS00086">
    <property type="entry name" value="CYTOCHROME_P450"/>
    <property type="match status" value="1"/>
</dbReference>
<dbReference type="OrthoDB" id="823504at2759"/>
<protein>
    <recommendedName>
        <fullName evidence="3">linoleate 8R-lipoxygenase</fullName>
        <ecNumber evidence="3">1.13.11.60</ecNumber>
    </recommendedName>
</protein>
<gene>
    <name evidence="14" type="ORF">OCU04_001441</name>
</gene>
<keyword evidence="11" id="KW-0413">Isomerase</keyword>
<dbReference type="Gene3D" id="1.10.640.10">
    <property type="entry name" value="Haem peroxidase domain superfamily, animal type"/>
    <property type="match status" value="1"/>
</dbReference>